<keyword evidence="1" id="KW-0812">Transmembrane</keyword>
<dbReference type="SUPFAM" id="SSF141571">
    <property type="entry name" value="Pentapeptide repeat-like"/>
    <property type="match status" value="1"/>
</dbReference>
<dbReference type="AlphaFoldDB" id="A0A814D8K9"/>
<dbReference type="Pfam" id="PF00805">
    <property type="entry name" value="Pentapeptide"/>
    <property type="match status" value="1"/>
</dbReference>
<dbReference type="Gene3D" id="2.160.20.80">
    <property type="entry name" value="E3 ubiquitin-protein ligase SopA"/>
    <property type="match status" value="1"/>
</dbReference>
<protein>
    <recommendedName>
        <fullName evidence="4">Pentapeptide repeat-containing protein</fullName>
    </recommendedName>
</protein>
<evidence type="ECO:0000313" key="2">
    <source>
        <dbReference type="EMBL" id="CAF0954862.1"/>
    </source>
</evidence>
<sequence>MYVGTKFHEAQAEYADFSDIQSVKLNMNGIDAHGASFRFASLNQATFHGAHLEYTDFKGASMPGADFYRANLKNSTITQLQIQEALAFEESILPNFNIGDHKNIIMNGNAEIENGQYECSVNLNRPIFALNWDRVQKMPDKASEAIDIEVYSQPTIRERNERHCCCGLTIKDLIRICSTVVIPLIFGLFTVVITIYQQRIAQLQRAQDLKIAQRQRVHDIELAQQQRTNDRKQAEVSLIVSKLADNIYLN</sequence>
<gene>
    <name evidence="2" type="ORF">RFH988_LOCUS11829</name>
</gene>
<dbReference type="Proteomes" id="UP000663882">
    <property type="component" value="Unassembled WGS sequence"/>
</dbReference>
<proteinExistence type="predicted"/>
<organism evidence="2 3">
    <name type="scientific">Rotaria sordida</name>
    <dbReference type="NCBI Taxonomy" id="392033"/>
    <lineage>
        <taxon>Eukaryota</taxon>
        <taxon>Metazoa</taxon>
        <taxon>Spiralia</taxon>
        <taxon>Gnathifera</taxon>
        <taxon>Rotifera</taxon>
        <taxon>Eurotatoria</taxon>
        <taxon>Bdelloidea</taxon>
        <taxon>Philodinida</taxon>
        <taxon>Philodinidae</taxon>
        <taxon>Rotaria</taxon>
    </lineage>
</organism>
<evidence type="ECO:0000313" key="3">
    <source>
        <dbReference type="Proteomes" id="UP000663882"/>
    </source>
</evidence>
<evidence type="ECO:0000256" key="1">
    <source>
        <dbReference type="SAM" id="Phobius"/>
    </source>
</evidence>
<accession>A0A814D8K9</accession>
<evidence type="ECO:0008006" key="4">
    <source>
        <dbReference type="Google" id="ProtNLM"/>
    </source>
</evidence>
<comment type="caution">
    <text evidence="2">The sequence shown here is derived from an EMBL/GenBank/DDBJ whole genome shotgun (WGS) entry which is preliminary data.</text>
</comment>
<reference evidence="2" key="1">
    <citation type="submission" date="2021-02" db="EMBL/GenBank/DDBJ databases">
        <authorList>
            <person name="Nowell W R."/>
        </authorList>
    </citation>
    <scope>NUCLEOTIDE SEQUENCE</scope>
</reference>
<keyword evidence="1" id="KW-0472">Membrane</keyword>
<name>A0A814D8K9_9BILA</name>
<feature type="transmembrane region" description="Helical" evidence="1">
    <location>
        <begin position="173"/>
        <end position="196"/>
    </location>
</feature>
<dbReference type="InterPro" id="IPR001646">
    <property type="entry name" value="5peptide_repeat"/>
</dbReference>
<dbReference type="EMBL" id="CAJNOO010000477">
    <property type="protein sequence ID" value="CAF0954862.1"/>
    <property type="molecule type" value="Genomic_DNA"/>
</dbReference>
<keyword evidence="1" id="KW-1133">Transmembrane helix</keyword>